<dbReference type="Gene3D" id="3.90.1200.10">
    <property type="match status" value="1"/>
</dbReference>
<feature type="domain" description="Aminoglycoside phosphotransferase" evidence="1">
    <location>
        <begin position="187"/>
        <end position="412"/>
    </location>
</feature>
<dbReference type="SUPFAM" id="SSF56112">
    <property type="entry name" value="Protein kinase-like (PK-like)"/>
    <property type="match status" value="1"/>
</dbReference>
<organism evidence="2 3">
    <name type="scientific">Agrococcus baldri</name>
    <dbReference type="NCBI Taxonomy" id="153730"/>
    <lineage>
        <taxon>Bacteria</taxon>
        <taxon>Bacillati</taxon>
        <taxon>Actinomycetota</taxon>
        <taxon>Actinomycetes</taxon>
        <taxon>Micrococcales</taxon>
        <taxon>Microbacteriaceae</taxon>
        <taxon>Agrococcus</taxon>
    </lineage>
</organism>
<protein>
    <recommendedName>
        <fullName evidence="1">Aminoglycoside phosphotransferase domain-containing protein</fullName>
    </recommendedName>
</protein>
<dbReference type="EMBL" id="BJUU01000002">
    <property type="protein sequence ID" value="GEK79010.1"/>
    <property type="molecule type" value="Genomic_DNA"/>
</dbReference>
<evidence type="ECO:0000259" key="1">
    <source>
        <dbReference type="Pfam" id="PF01636"/>
    </source>
</evidence>
<keyword evidence="3" id="KW-1185">Reference proteome</keyword>
<evidence type="ECO:0000313" key="3">
    <source>
        <dbReference type="Proteomes" id="UP000321749"/>
    </source>
</evidence>
<gene>
    <name evidence="2" type="ORF">ABA31_03610</name>
</gene>
<reference evidence="2 3" key="1">
    <citation type="submission" date="2019-07" db="EMBL/GenBank/DDBJ databases">
        <title>Whole genome shotgun sequence of Agrococcus baldri NBRC 103055.</title>
        <authorList>
            <person name="Hosoyama A."/>
            <person name="Uohara A."/>
            <person name="Ohji S."/>
            <person name="Ichikawa N."/>
        </authorList>
    </citation>
    <scope>NUCLEOTIDE SEQUENCE [LARGE SCALE GENOMIC DNA]</scope>
    <source>
        <strain evidence="2 3">NBRC 103055</strain>
    </source>
</reference>
<sequence>MRERTVHVRRRGLAASGMHPIQPCGRMRWDASERTLTCERGAVGICWNRGVDDVKPEPGRPSIEERMLRDALGEDLRGELRVLSREPYGAGALTGFEESPPAGEPVQTRYWYVDTSGKRVESETGFVLGDPEHPQARIWLHPADPRLPALAPASFPDAAATLMGRLGVRLDRSPELLVYRPGKRAMFRMRAGERDTYLKIVRPDASASIVQLQESLRAGGVPVPLITGWSELGIVLTETAAGTPLTGRLDELDPERLLDSIESLREQMGAVDTGRAARASLADRRDWYLTRIASAAERAREGAGAGAPGRAEAPSSARFAEHLAVVTRMIESVDASALMVDDEVLRTVHGDLHVGQLFVAEGDASAITGVIDIDTCGLGDPADDEAAFMGHLVASIVLARRDAARAAGFRRLLDAAAGRWLAVDRPGARRVAHRTAVHVLAHALAPTERGDLEAAAAELAIGAEVLAEQLGTRGA</sequence>
<dbReference type="InterPro" id="IPR002575">
    <property type="entry name" value="Aminoglycoside_PTrfase"/>
</dbReference>
<dbReference type="InterPro" id="IPR011009">
    <property type="entry name" value="Kinase-like_dom_sf"/>
</dbReference>
<proteinExistence type="predicted"/>
<dbReference type="Proteomes" id="UP000321749">
    <property type="component" value="Unassembled WGS sequence"/>
</dbReference>
<accession>A0AA87R9I9</accession>
<dbReference type="AlphaFoldDB" id="A0AA87R9I9"/>
<dbReference type="Pfam" id="PF01636">
    <property type="entry name" value="APH"/>
    <property type="match status" value="1"/>
</dbReference>
<comment type="caution">
    <text evidence="2">The sequence shown here is derived from an EMBL/GenBank/DDBJ whole genome shotgun (WGS) entry which is preliminary data.</text>
</comment>
<evidence type="ECO:0000313" key="2">
    <source>
        <dbReference type="EMBL" id="GEK79010.1"/>
    </source>
</evidence>
<name>A0AA87R9I9_9MICO</name>